<dbReference type="Gene3D" id="3.10.310.70">
    <property type="match status" value="1"/>
</dbReference>
<dbReference type="PANTHER" id="PTHR22642:SF2">
    <property type="entry name" value="PROTEIN LONG AFTER FAR-RED 3"/>
    <property type="match status" value="1"/>
</dbReference>
<sequence>MEADLVVLGARVHTLVPGAAPATALAVSAGRIVAVGDERDVKTTIGSRTRVLETPGQVVVPGLVDAHVHLGIGLEQERGLDLSAVSGQEGLASALAAGAAASGPDEWVLAYGLDYGAVDDLAAAARAVDTAVAGRPAWVWLADLHTVLLSSAAVRLAGLTGAERFADRSTVAVDGAGVVREMSAVALASRALPAVAVPELARRLEALLRAKAATGLTGVHVLDSWGATHEALALLDAEDKLPLRVVTAPWCTAGTAGETVALAAARAAVPGRRYRVAAVKAFLDGVVDAGTAWLDEPDACGECREPQWLDPRDYREAVVAAARAGLPTWTHAIGDAAVTYALDTYALAPRPRAARHRVEHLEVLADADVERFRALDVVGSVQPAHMDWSDPGLSDTWSVRVGPARVRRAWRLGDLLAAGAPLALGSDWPISSSDPRRTLASAALRAPIGSGRGTYGDAAQALTPAQALAAMTRAPAYALREEAVSGRVAVGMRADLTVLGADPLACAPDELPDVPVLATVVAGQVVHAA</sequence>
<dbReference type="Proteomes" id="UP000800981">
    <property type="component" value="Unassembled WGS sequence"/>
</dbReference>
<comment type="caution">
    <text evidence="2">The sequence shown here is derived from an EMBL/GenBank/DDBJ whole genome shotgun (WGS) entry which is preliminary data.</text>
</comment>
<dbReference type="Gene3D" id="3.20.20.140">
    <property type="entry name" value="Metal-dependent hydrolases"/>
    <property type="match status" value="1"/>
</dbReference>
<dbReference type="InterPro" id="IPR011059">
    <property type="entry name" value="Metal-dep_hydrolase_composite"/>
</dbReference>
<proteinExistence type="predicted"/>
<evidence type="ECO:0000313" key="2">
    <source>
        <dbReference type="EMBL" id="NHC13143.1"/>
    </source>
</evidence>
<organism evidence="2 3">
    <name type="scientific">Motilibacter deserti</name>
    <dbReference type="NCBI Taxonomy" id="2714956"/>
    <lineage>
        <taxon>Bacteria</taxon>
        <taxon>Bacillati</taxon>
        <taxon>Actinomycetota</taxon>
        <taxon>Actinomycetes</taxon>
        <taxon>Motilibacterales</taxon>
        <taxon>Motilibacteraceae</taxon>
        <taxon>Motilibacter</taxon>
    </lineage>
</organism>
<gene>
    <name evidence="2" type="ORF">G9H71_05035</name>
</gene>
<dbReference type="EMBL" id="JAANNP010000001">
    <property type="protein sequence ID" value="NHC13143.1"/>
    <property type="molecule type" value="Genomic_DNA"/>
</dbReference>
<keyword evidence="3" id="KW-1185">Reference proteome</keyword>
<dbReference type="PANTHER" id="PTHR22642">
    <property type="entry name" value="IMIDAZOLONEPROPIONASE"/>
    <property type="match status" value="1"/>
</dbReference>
<reference evidence="2 3" key="1">
    <citation type="submission" date="2020-03" db="EMBL/GenBank/DDBJ databases">
        <title>Two novel Motilibacter sp.</title>
        <authorList>
            <person name="Liu S."/>
        </authorList>
    </citation>
    <scope>NUCLEOTIDE SEQUENCE [LARGE SCALE GENOMIC DNA]</scope>
    <source>
        <strain evidence="2 3">E257</strain>
    </source>
</reference>
<name>A0ABX0GV23_9ACTN</name>
<protein>
    <submittedName>
        <fullName evidence="2">Amidohydrolase family protein</fullName>
    </submittedName>
</protein>
<evidence type="ECO:0000313" key="3">
    <source>
        <dbReference type="Proteomes" id="UP000800981"/>
    </source>
</evidence>
<dbReference type="Gene3D" id="2.30.40.10">
    <property type="entry name" value="Urease, subunit C, domain 1"/>
    <property type="match status" value="1"/>
</dbReference>
<dbReference type="SUPFAM" id="SSF51338">
    <property type="entry name" value="Composite domain of metallo-dependent hydrolases"/>
    <property type="match status" value="1"/>
</dbReference>
<feature type="domain" description="Amidohydrolase 3" evidence="1">
    <location>
        <begin position="56"/>
        <end position="527"/>
    </location>
</feature>
<dbReference type="InterPro" id="IPR032466">
    <property type="entry name" value="Metal_Hydrolase"/>
</dbReference>
<accession>A0ABX0GV23</accession>
<dbReference type="RefSeq" id="WP_231134024.1">
    <property type="nucleotide sequence ID" value="NZ_JAANNP010000001.1"/>
</dbReference>
<dbReference type="InterPro" id="IPR013108">
    <property type="entry name" value="Amidohydro_3"/>
</dbReference>
<dbReference type="Pfam" id="PF07969">
    <property type="entry name" value="Amidohydro_3"/>
    <property type="match status" value="1"/>
</dbReference>
<dbReference type="SUPFAM" id="SSF51556">
    <property type="entry name" value="Metallo-dependent hydrolases"/>
    <property type="match status" value="1"/>
</dbReference>
<evidence type="ECO:0000259" key="1">
    <source>
        <dbReference type="Pfam" id="PF07969"/>
    </source>
</evidence>